<comment type="catalytic activity">
    <reaction evidence="7">
        <text>GTP + H2O = GDP + phosphate + H(+)</text>
        <dbReference type="Rhea" id="RHEA:19669"/>
        <dbReference type="ChEBI" id="CHEBI:15377"/>
        <dbReference type="ChEBI" id="CHEBI:15378"/>
        <dbReference type="ChEBI" id="CHEBI:37565"/>
        <dbReference type="ChEBI" id="CHEBI:43474"/>
        <dbReference type="ChEBI" id="CHEBI:58189"/>
    </reaction>
    <physiologicalReaction direction="left-to-right" evidence="7">
        <dbReference type="Rhea" id="RHEA:19670"/>
    </physiologicalReaction>
</comment>
<evidence type="ECO:0000256" key="1">
    <source>
        <dbReference type="ARBA" id="ARBA00022741"/>
    </source>
</evidence>
<feature type="compositionally biased region" description="Pro residues" evidence="8">
    <location>
        <begin position="31"/>
        <end position="43"/>
    </location>
</feature>
<protein>
    <recommendedName>
        <fullName evidence="9">CobW C-terminal domain-containing protein</fullName>
    </recommendedName>
</protein>
<comment type="similarity">
    <text evidence="6">Belongs to the SIMIBI class G3E GTPase family. ZNG1 subfamily.</text>
</comment>
<dbReference type="Gene3D" id="3.30.1220.10">
    <property type="entry name" value="CobW-like, C-terminal domain"/>
    <property type="match status" value="1"/>
</dbReference>
<dbReference type="Pfam" id="PF02492">
    <property type="entry name" value="cobW"/>
    <property type="match status" value="1"/>
</dbReference>
<dbReference type="InParanoid" id="A0A2V0PM18"/>
<dbReference type="EMBL" id="BDRX01000194">
    <property type="protein sequence ID" value="GBG00123.1"/>
    <property type="molecule type" value="Genomic_DNA"/>
</dbReference>
<dbReference type="GO" id="GO:0005737">
    <property type="term" value="C:cytoplasm"/>
    <property type="evidence" value="ECO:0007669"/>
    <property type="project" value="TreeGrafter"/>
</dbReference>
<dbReference type="OrthoDB" id="258627at2759"/>
<dbReference type="Gene3D" id="3.40.50.300">
    <property type="entry name" value="P-loop containing nucleotide triphosphate hydrolases"/>
    <property type="match status" value="1"/>
</dbReference>
<dbReference type="Pfam" id="PF07683">
    <property type="entry name" value="CobW_C"/>
    <property type="match status" value="1"/>
</dbReference>
<dbReference type="PANTHER" id="PTHR13748">
    <property type="entry name" value="COBW-RELATED"/>
    <property type="match status" value="1"/>
</dbReference>
<dbReference type="GO" id="GO:0016787">
    <property type="term" value="F:hydrolase activity"/>
    <property type="evidence" value="ECO:0007669"/>
    <property type="project" value="UniProtKB-KW"/>
</dbReference>
<feature type="compositionally biased region" description="Gly residues" evidence="8">
    <location>
        <begin position="477"/>
        <end position="499"/>
    </location>
</feature>
<dbReference type="InterPro" id="IPR027417">
    <property type="entry name" value="P-loop_NTPase"/>
</dbReference>
<dbReference type="InterPro" id="IPR051316">
    <property type="entry name" value="Zinc-reg_GTPase_activator"/>
</dbReference>
<dbReference type="InterPro" id="IPR011629">
    <property type="entry name" value="CobW-like_C"/>
</dbReference>
<feature type="region of interest" description="Disordered" evidence="8">
    <location>
        <begin position="371"/>
        <end position="392"/>
    </location>
</feature>
<accession>A0A2V0PM18</accession>
<proteinExistence type="inferred from homology"/>
<evidence type="ECO:0000256" key="3">
    <source>
        <dbReference type="ARBA" id="ARBA00022833"/>
    </source>
</evidence>
<dbReference type="STRING" id="307507.A0A2V0PM18"/>
<reference evidence="10 11" key="1">
    <citation type="journal article" date="2018" name="Sci. Rep.">
        <title>Raphidocelis subcapitata (=Pseudokirchneriella subcapitata) provides an insight into genome evolution and environmental adaptations in the Sphaeropleales.</title>
        <authorList>
            <person name="Suzuki S."/>
            <person name="Yamaguchi H."/>
            <person name="Nakajima N."/>
            <person name="Kawachi M."/>
        </authorList>
    </citation>
    <scope>NUCLEOTIDE SEQUENCE [LARGE SCALE GENOMIC DNA]</scope>
    <source>
        <strain evidence="10 11">NIES-35</strain>
    </source>
</reference>
<evidence type="ECO:0000259" key="9">
    <source>
        <dbReference type="SMART" id="SM00833"/>
    </source>
</evidence>
<evidence type="ECO:0000313" key="11">
    <source>
        <dbReference type="Proteomes" id="UP000247498"/>
    </source>
</evidence>
<keyword evidence="2" id="KW-0378">Hydrolase</keyword>
<evidence type="ECO:0000256" key="5">
    <source>
        <dbReference type="ARBA" id="ARBA00023186"/>
    </source>
</evidence>
<dbReference type="SUPFAM" id="SSF52540">
    <property type="entry name" value="P-loop containing nucleoside triphosphate hydrolases"/>
    <property type="match status" value="1"/>
</dbReference>
<dbReference type="Proteomes" id="UP000247498">
    <property type="component" value="Unassembled WGS sequence"/>
</dbReference>
<sequence length="530" mass="51982">MGASDDPDSDLPPDALPLSPDSGVEGAEARPPQPQAPPTPGAPVPVTLITGFLGAGKTTLVRHILTAHHGRRVAVILNEFGGEGDIERAFVRDEGGAIEAVPQWVELANGCLCCSVKAEFLQALEALVAPGSAHAGKFDAVLIETTGLADPGPIIGELWSDEELEPAVCLDGVVTVVDAANAARQLAEARAGGAPNEAQLQVAMADVVLLNKVDLVSEQHLEALESRLRAINAAATLLRCERAAVDPAALFGRGLYRLRDAGGAPLAAGGAGGGEERGLALAAAAEAADAAAAGGGACRVPGCGDAAHGHSGHGHSGHAEAGGAGAGSCASHDASIRTVALRCGAPLDRRRFEGWLEGLLWGGGGGGVGGHAAAGGSGGAAEGGGGGGGSAAAAAAAGGKIGAAAVAAAAEPDAAVAAAEVLRLKGLLDVAGSDRAHMVQAVYEVYDVVEGPSWQRMEEQWAADAALRPRGGSSQKHGGGAPPGATGGHGGGGGGGGAAEGARARGTRLVVIGRRLDRGALQRGLEGCAA</sequence>
<feature type="compositionally biased region" description="Low complexity" evidence="8">
    <location>
        <begin position="12"/>
        <end position="30"/>
    </location>
</feature>
<keyword evidence="5" id="KW-0143">Chaperone</keyword>
<comment type="caution">
    <text evidence="10">The sequence shown here is derived from an EMBL/GenBank/DDBJ whole genome shotgun (WGS) entry which is preliminary data.</text>
</comment>
<evidence type="ECO:0000256" key="7">
    <source>
        <dbReference type="ARBA" id="ARBA00049117"/>
    </source>
</evidence>
<dbReference type="SMART" id="SM00833">
    <property type="entry name" value="CobW_C"/>
    <property type="match status" value="1"/>
</dbReference>
<keyword evidence="3" id="KW-0862">Zinc</keyword>
<evidence type="ECO:0000256" key="2">
    <source>
        <dbReference type="ARBA" id="ARBA00022801"/>
    </source>
</evidence>
<feature type="compositionally biased region" description="Gly residues" evidence="8">
    <location>
        <begin position="371"/>
        <end position="390"/>
    </location>
</feature>
<evidence type="ECO:0000313" key="10">
    <source>
        <dbReference type="EMBL" id="GBG00123.1"/>
    </source>
</evidence>
<keyword evidence="1" id="KW-0547">Nucleotide-binding</keyword>
<dbReference type="AlphaFoldDB" id="A0A2V0PM18"/>
<dbReference type="SUPFAM" id="SSF90002">
    <property type="entry name" value="Hypothetical protein YjiA, C-terminal domain"/>
    <property type="match status" value="1"/>
</dbReference>
<gene>
    <name evidence="10" type="ORF">Rsub_12734</name>
</gene>
<organism evidence="10 11">
    <name type="scientific">Raphidocelis subcapitata</name>
    <dbReference type="NCBI Taxonomy" id="307507"/>
    <lineage>
        <taxon>Eukaryota</taxon>
        <taxon>Viridiplantae</taxon>
        <taxon>Chlorophyta</taxon>
        <taxon>core chlorophytes</taxon>
        <taxon>Chlorophyceae</taxon>
        <taxon>CS clade</taxon>
        <taxon>Sphaeropleales</taxon>
        <taxon>Selenastraceae</taxon>
        <taxon>Raphidocelis</taxon>
    </lineage>
</organism>
<keyword evidence="11" id="KW-1185">Reference proteome</keyword>
<keyword evidence="4" id="KW-0342">GTP-binding</keyword>
<feature type="compositionally biased region" description="Acidic residues" evidence="8">
    <location>
        <begin position="1"/>
        <end position="11"/>
    </location>
</feature>
<dbReference type="GO" id="GO:0005525">
    <property type="term" value="F:GTP binding"/>
    <property type="evidence" value="ECO:0007669"/>
    <property type="project" value="UniProtKB-KW"/>
</dbReference>
<evidence type="ECO:0000256" key="4">
    <source>
        <dbReference type="ARBA" id="ARBA00023134"/>
    </source>
</evidence>
<feature type="region of interest" description="Disordered" evidence="8">
    <location>
        <begin position="466"/>
        <end position="501"/>
    </location>
</feature>
<feature type="region of interest" description="Disordered" evidence="8">
    <location>
        <begin position="1"/>
        <end position="43"/>
    </location>
</feature>
<evidence type="ECO:0000256" key="8">
    <source>
        <dbReference type="SAM" id="MobiDB-lite"/>
    </source>
</evidence>
<dbReference type="InterPro" id="IPR036627">
    <property type="entry name" value="CobW-likC_sf"/>
</dbReference>
<dbReference type="InterPro" id="IPR003495">
    <property type="entry name" value="CobW/HypB/UreG_nucleotide-bd"/>
</dbReference>
<feature type="domain" description="CobW C-terminal" evidence="9">
    <location>
        <begin position="336"/>
        <end position="529"/>
    </location>
</feature>
<dbReference type="CDD" id="cd03112">
    <property type="entry name" value="CobW-like"/>
    <property type="match status" value="1"/>
</dbReference>
<name>A0A2V0PM18_9CHLO</name>
<dbReference type="PANTHER" id="PTHR13748:SF31">
    <property type="entry name" value="ZINC-REGULATED GTPASE METALLOPROTEIN ACTIVATOR 1A-RELATED"/>
    <property type="match status" value="1"/>
</dbReference>
<evidence type="ECO:0000256" key="6">
    <source>
        <dbReference type="ARBA" id="ARBA00034320"/>
    </source>
</evidence>